<sequence>MGKQYLLFDLDGTLTDPKEGITRSVQYALRSFGIEVENLDDLIPFIGPPLRDSFMEFYGFTADQAGEGIRKYREYFNEKGWKENRVYPGIPQMLENLQAAGYELITATSKPEVFAVRIMKHFGLDGYFQMIGGADLDETRVKKADVIRYVMDRRGIGEKDHALMIGDRKHDVLGAREAGLECAAVLFGYGSREELESAKACYLAESVEDLERYLLERLEREGGGI</sequence>
<dbReference type="InterPro" id="IPR023198">
    <property type="entry name" value="PGP-like_dom2"/>
</dbReference>
<evidence type="ECO:0000313" key="1">
    <source>
        <dbReference type="EMBL" id="HJA70533.1"/>
    </source>
</evidence>
<reference evidence="1" key="2">
    <citation type="submission" date="2021-04" db="EMBL/GenBank/DDBJ databases">
        <authorList>
            <person name="Gilroy R."/>
        </authorList>
    </citation>
    <scope>NUCLEOTIDE SEQUENCE</scope>
    <source>
        <strain evidence="1">CHK178-16964</strain>
    </source>
</reference>
<keyword evidence="1" id="KW-0378">Hydrolase</keyword>
<gene>
    <name evidence="1" type="ORF">IAA07_03000</name>
</gene>
<accession>A0A9D2HHQ4</accession>
<dbReference type="Pfam" id="PF13419">
    <property type="entry name" value="HAD_2"/>
    <property type="match status" value="1"/>
</dbReference>
<dbReference type="GO" id="GO:0005829">
    <property type="term" value="C:cytosol"/>
    <property type="evidence" value="ECO:0007669"/>
    <property type="project" value="TreeGrafter"/>
</dbReference>
<evidence type="ECO:0000313" key="2">
    <source>
        <dbReference type="Proteomes" id="UP000823900"/>
    </source>
</evidence>
<dbReference type="InterPro" id="IPR036412">
    <property type="entry name" value="HAD-like_sf"/>
</dbReference>
<name>A0A9D2HHQ4_9FIRM</name>
<dbReference type="Gene3D" id="1.10.150.240">
    <property type="entry name" value="Putative phosphatase, domain 2"/>
    <property type="match status" value="1"/>
</dbReference>
<dbReference type="GO" id="GO:0016787">
    <property type="term" value="F:hydrolase activity"/>
    <property type="evidence" value="ECO:0007669"/>
    <property type="project" value="UniProtKB-KW"/>
</dbReference>
<dbReference type="FunFam" id="3.40.50.1000:FF:000022">
    <property type="entry name" value="Phosphoglycolate phosphatase"/>
    <property type="match status" value="1"/>
</dbReference>
<comment type="caution">
    <text evidence="1">The sequence shown here is derived from an EMBL/GenBank/DDBJ whole genome shotgun (WGS) entry which is preliminary data.</text>
</comment>
<dbReference type="PANTHER" id="PTHR43434">
    <property type="entry name" value="PHOSPHOGLYCOLATE PHOSPHATASE"/>
    <property type="match status" value="1"/>
</dbReference>
<dbReference type="Gene3D" id="3.40.50.1000">
    <property type="entry name" value="HAD superfamily/HAD-like"/>
    <property type="match status" value="1"/>
</dbReference>
<dbReference type="SFLD" id="SFLDG01129">
    <property type="entry name" value="C1.5:_HAD__Beta-PGM__Phosphata"/>
    <property type="match status" value="1"/>
</dbReference>
<dbReference type="PANTHER" id="PTHR43434:SF20">
    <property type="entry name" value="5'-NUCLEOTIDASE"/>
    <property type="match status" value="1"/>
</dbReference>
<dbReference type="Proteomes" id="UP000823900">
    <property type="component" value="Unassembled WGS sequence"/>
</dbReference>
<dbReference type="SUPFAM" id="SSF56784">
    <property type="entry name" value="HAD-like"/>
    <property type="match status" value="1"/>
</dbReference>
<organism evidence="1 2">
    <name type="scientific">Candidatus Lachnoclostridium stercoravium</name>
    <dbReference type="NCBI Taxonomy" id="2838633"/>
    <lineage>
        <taxon>Bacteria</taxon>
        <taxon>Bacillati</taxon>
        <taxon>Bacillota</taxon>
        <taxon>Clostridia</taxon>
        <taxon>Lachnospirales</taxon>
        <taxon>Lachnospiraceae</taxon>
    </lineage>
</organism>
<dbReference type="CDD" id="cd04302">
    <property type="entry name" value="HAD_5NT"/>
    <property type="match status" value="1"/>
</dbReference>
<dbReference type="GO" id="GO:0004713">
    <property type="term" value="F:protein tyrosine kinase activity"/>
    <property type="evidence" value="ECO:0007669"/>
    <property type="project" value="TreeGrafter"/>
</dbReference>
<dbReference type="InterPro" id="IPR050155">
    <property type="entry name" value="HAD-like_hydrolase_sf"/>
</dbReference>
<dbReference type="InterPro" id="IPR023214">
    <property type="entry name" value="HAD_sf"/>
</dbReference>
<proteinExistence type="predicted"/>
<dbReference type="SFLD" id="SFLDS00003">
    <property type="entry name" value="Haloacid_Dehalogenase"/>
    <property type="match status" value="1"/>
</dbReference>
<dbReference type="AlphaFoldDB" id="A0A9D2HHQ4"/>
<reference evidence="1" key="1">
    <citation type="journal article" date="2021" name="PeerJ">
        <title>Extensive microbial diversity within the chicken gut microbiome revealed by metagenomics and culture.</title>
        <authorList>
            <person name="Gilroy R."/>
            <person name="Ravi A."/>
            <person name="Getino M."/>
            <person name="Pursley I."/>
            <person name="Horton D.L."/>
            <person name="Alikhan N.F."/>
            <person name="Baker D."/>
            <person name="Gharbi K."/>
            <person name="Hall N."/>
            <person name="Watson M."/>
            <person name="Adriaenssens E.M."/>
            <person name="Foster-Nyarko E."/>
            <person name="Jarju S."/>
            <person name="Secka A."/>
            <person name="Antonio M."/>
            <person name="Oren A."/>
            <person name="Chaudhuri R.R."/>
            <person name="La Ragione R."/>
            <person name="Hildebrand F."/>
            <person name="Pallen M.J."/>
        </authorList>
    </citation>
    <scope>NUCLEOTIDE SEQUENCE</scope>
    <source>
        <strain evidence="1">CHK178-16964</strain>
    </source>
</reference>
<dbReference type="InterPro" id="IPR041492">
    <property type="entry name" value="HAD_2"/>
</dbReference>
<protein>
    <submittedName>
        <fullName evidence="1">HAD family hydrolase</fullName>
    </submittedName>
</protein>
<dbReference type="EMBL" id="DWZA01000026">
    <property type="protein sequence ID" value="HJA70533.1"/>
    <property type="molecule type" value="Genomic_DNA"/>
</dbReference>